<proteinExistence type="predicted"/>
<name>A0A6A4RZF3_SCOMX</name>
<dbReference type="EMBL" id="VEVO01000020">
    <property type="protein sequence ID" value="KAF0025669.1"/>
    <property type="molecule type" value="Genomic_DNA"/>
</dbReference>
<evidence type="ECO:0000313" key="3">
    <source>
        <dbReference type="Proteomes" id="UP000438429"/>
    </source>
</evidence>
<accession>A0A6A4RZF3</accession>
<dbReference type="AlphaFoldDB" id="A0A6A4RZF3"/>
<evidence type="ECO:0000313" key="2">
    <source>
        <dbReference type="EMBL" id="KAF0025669.1"/>
    </source>
</evidence>
<gene>
    <name evidence="2" type="ORF">F2P81_022550</name>
</gene>
<reference evidence="2 3" key="1">
    <citation type="submission" date="2019-06" db="EMBL/GenBank/DDBJ databases">
        <title>Draft genomes of female and male turbot (Scophthalmus maximus).</title>
        <authorList>
            <person name="Xu H."/>
            <person name="Xu X.-W."/>
            <person name="Shao C."/>
            <person name="Chen S."/>
        </authorList>
    </citation>
    <scope>NUCLEOTIDE SEQUENCE [LARGE SCALE GENOMIC DNA]</scope>
    <source>
        <strain evidence="2">Ysfricsl-2016a</strain>
        <tissue evidence="2">Blood</tissue>
    </source>
</reference>
<evidence type="ECO:0000256" key="1">
    <source>
        <dbReference type="SAM" id="MobiDB-lite"/>
    </source>
</evidence>
<protein>
    <submittedName>
        <fullName evidence="2">Uncharacterized protein</fullName>
    </submittedName>
</protein>
<organism evidence="2 3">
    <name type="scientific">Scophthalmus maximus</name>
    <name type="common">Turbot</name>
    <name type="synonym">Psetta maxima</name>
    <dbReference type="NCBI Taxonomy" id="52904"/>
    <lineage>
        <taxon>Eukaryota</taxon>
        <taxon>Metazoa</taxon>
        <taxon>Chordata</taxon>
        <taxon>Craniata</taxon>
        <taxon>Vertebrata</taxon>
        <taxon>Euteleostomi</taxon>
        <taxon>Actinopterygii</taxon>
        <taxon>Neopterygii</taxon>
        <taxon>Teleostei</taxon>
        <taxon>Neoteleostei</taxon>
        <taxon>Acanthomorphata</taxon>
        <taxon>Carangaria</taxon>
        <taxon>Pleuronectiformes</taxon>
        <taxon>Pleuronectoidei</taxon>
        <taxon>Scophthalmidae</taxon>
        <taxon>Scophthalmus</taxon>
    </lineage>
</organism>
<dbReference type="Proteomes" id="UP000438429">
    <property type="component" value="Unassembled WGS sequence"/>
</dbReference>
<comment type="caution">
    <text evidence="2">The sequence shown here is derived from an EMBL/GenBank/DDBJ whole genome shotgun (WGS) entry which is preliminary data.</text>
</comment>
<sequence length="69" mass="7572">MGGGIAAGARPADSQPAEAAAGKEGKCRRRRRGPFQDQSPFRLKEKRKKKAPDDESASLLTETRYIIDK</sequence>
<feature type="region of interest" description="Disordered" evidence="1">
    <location>
        <begin position="1"/>
        <end position="69"/>
    </location>
</feature>